<feature type="region of interest" description="Disordered" evidence="7">
    <location>
        <begin position="514"/>
        <end position="558"/>
    </location>
</feature>
<comment type="similarity">
    <text evidence="5">Belongs to the class I-like SAM-binding methyltransferase superfamily. RNA M5U methyltransferase family.</text>
</comment>
<feature type="binding site" evidence="5">
    <location>
        <position position="438"/>
    </location>
    <ligand>
        <name>S-adenosyl-L-methionine</name>
        <dbReference type="ChEBI" id="CHEBI:59789"/>
    </ligand>
</feature>
<accession>A0ABQ1I8Y5</accession>
<dbReference type="Gene3D" id="3.40.50.150">
    <property type="entry name" value="Vaccinia Virus protein VP39"/>
    <property type="match status" value="1"/>
</dbReference>
<keyword evidence="10" id="KW-1185">Reference proteome</keyword>
<dbReference type="Gene3D" id="2.40.50.140">
    <property type="entry name" value="Nucleic acid-binding proteins"/>
    <property type="match status" value="1"/>
</dbReference>
<feature type="active site" evidence="6">
    <location>
        <position position="464"/>
    </location>
</feature>
<gene>
    <name evidence="9" type="ORF">GCM10011505_07380</name>
</gene>
<feature type="compositionally biased region" description="Basic and acidic residues" evidence="7">
    <location>
        <begin position="517"/>
        <end position="528"/>
    </location>
</feature>
<feature type="compositionally biased region" description="Basic residues" evidence="7">
    <location>
        <begin position="284"/>
        <end position="294"/>
    </location>
</feature>
<feature type="region of interest" description="Disordered" evidence="7">
    <location>
        <begin position="269"/>
        <end position="305"/>
    </location>
</feature>
<keyword evidence="1 5" id="KW-0489">Methyltransferase</keyword>
<evidence type="ECO:0000256" key="4">
    <source>
        <dbReference type="ARBA" id="ARBA00023014"/>
    </source>
</evidence>
<feature type="binding site" evidence="5">
    <location>
        <position position="369"/>
    </location>
    <ligand>
        <name>S-adenosyl-L-methionine</name>
        <dbReference type="ChEBI" id="CHEBI:59789"/>
    </ligand>
</feature>
<evidence type="ECO:0000256" key="5">
    <source>
        <dbReference type="PROSITE-ProRule" id="PRU01024"/>
    </source>
</evidence>
<dbReference type="GO" id="GO:0008168">
    <property type="term" value="F:methyltransferase activity"/>
    <property type="evidence" value="ECO:0007669"/>
    <property type="project" value="UniProtKB-KW"/>
</dbReference>
<dbReference type="GO" id="GO:0032259">
    <property type="term" value="P:methylation"/>
    <property type="evidence" value="ECO:0007669"/>
    <property type="project" value="UniProtKB-KW"/>
</dbReference>
<feature type="binding site" evidence="5">
    <location>
        <position position="390"/>
    </location>
    <ligand>
        <name>S-adenosyl-L-methionine</name>
        <dbReference type="ChEBI" id="CHEBI:59789"/>
    </ligand>
</feature>
<reference evidence="10" key="1">
    <citation type="journal article" date="2019" name="Int. J. Syst. Evol. Microbiol.">
        <title>The Global Catalogue of Microorganisms (GCM) 10K type strain sequencing project: providing services to taxonomists for standard genome sequencing and annotation.</title>
        <authorList>
            <consortium name="The Broad Institute Genomics Platform"/>
            <consortium name="The Broad Institute Genome Sequencing Center for Infectious Disease"/>
            <person name="Wu L."/>
            <person name="Ma J."/>
        </authorList>
    </citation>
    <scope>NUCLEOTIDE SEQUENCE [LARGE SCALE GENOMIC DNA]</scope>
    <source>
        <strain evidence="10">CGMCC 1.10188</strain>
    </source>
</reference>
<dbReference type="InterPro" id="IPR002792">
    <property type="entry name" value="TRAM_dom"/>
</dbReference>
<evidence type="ECO:0000256" key="7">
    <source>
        <dbReference type="SAM" id="MobiDB-lite"/>
    </source>
</evidence>
<dbReference type="Pfam" id="PF01938">
    <property type="entry name" value="TRAM"/>
    <property type="match status" value="1"/>
</dbReference>
<dbReference type="InterPro" id="IPR010280">
    <property type="entry name" value="U5_MeTrfase_fam"/>
</dbReference>
<evidence type="ECO:0000256" key="1">
    <source>
        <dbReference type="ARBA" id="ARBA00022603"/>
    </source>
</evidence>
<dbReference type="PROSITE" id="PS51687">
    <property type="entry name" value="SAM_MT_RNA_M5U"/>
    <property type="match status" value="1"/>
</dbReference>
<comment type="caution">
    <text evidence="9">The sequence shown here is derived from an EMBL/GenBank/DDBJ whole genome shotgun (WGS) entry which is preliminary data.</text>
</comment>
<keyword evidence="3 5" id="KW-0949">S-adenosyl-L-methionine</keyword>
<keyword evidence="2 5" id="KW-0808">Transferase</keyword>
<dbReference type="InterPro" id="IPR012340">
    <property type="entry name" value="NA-bd_OB-fold"/>
</dbReference>
<dbReference type="SUPFAM" id="SSF50249">
    <property type="entry name" value="Nucleic acid-binding proteins"/>
    <property type="match status" value="1"/>
</dbReference>
<evidence type="ECO:0000256" key="6">
    <source>
        <dbReference type="PROSITE-ProRule" id="PRU10015"/>
    </source>
</evidence>
<keyword evidence="4" id="KW-0408">Iron</keyword>
<dbReference type="SUPFAM" id="SSF53335">
    <property type="entry name" value="S-adenosyl-L-methionine-dependent methyltransferases"/>
    <property type="match status" value="1"/>
</dbReference>
<feature type="domain" description="TRAM" evidence="8">
    <location>
        <begin position="27"/>
        <end position="85"/>
    </location>
</feature>
<dbReference type="InterPro" id="IPR029063">
    <property type="entry name" value="SAM-dependent_MTases_sf"/>
</dbReference>
<evidence type="ECO:0000256" key="2">
    <source>
        <dbReference type="ARBA" id="ARBA00022679"/>
    </source>
</evidence>
<sequence>MDEDRDDEAEDREDETGSDDDDGGPAGLRAGNEIEVEITALGSHGDGIGEHDGRPVFVSHALPGDRVLAAVDAVERDRIRARWLELITPGPVRVEPPCPYFGPCGGCSLQHMALHAYRGWKRGLVVDILARNGFADTTIAPMIPGEPGERRRTAWKLRATTRKAVVGYAEAGSRHVVDVEHCMLLVPELDALIGKLRRFMTTAGEGEAPMAAGDADRYPTPADFRDAHAEATDGGVDLVVTLARAPDGAGLQALAAFAEAADLARISWRPEPEAAPEPVSSRGGKGRGGARRGPVRGGPRAGSNPMIMAEPQVVVRRRPAFVHRGGVQVEPPPAGFAQATHAGEEALIGFVMGVFGSLAESGGTIGDFYAGSGTFALALAHRGAKVIAAEVEGPALDALTRAAAGAGLSDRVTIEPRDLMRWAPSARELGVLDGAVFDPPRAGARALVEELARSGVPLIAAISCNPVTFVRDARILAVAGYRLVRVMPVDQFLWSRHVELAAEFRLDPAAASARIQTGRDRVRDDPHAPPRGRRPGAASGNRPAGPASGPAGKARGTR</sequence>
<evidence type="ECO:0000256" key="3">
    <source>
        <dbReference type="ARBA" id="ARBA00022691"/>
    </source>
</evidence>
<dbReference type="PROSITE" id="PS50926">
    <property type="entry name" value="TRAM"/>
    <property type="match status" value="1"/>
</dbReference>
<evidence type="ECO:0000313" key="9">
    <source>
        <dbReference type="EMBL" id="GGB28631.1"/>
    </source>
</evidence>
<feature type="compositionally biased region" description="Acidic residues" evidence="7">
    <location>
        <begin position="1"/>
        <end position="23"/>
    </location>
</feature>
<dbReference type="PANTHER" id="PTHR11061:SF30">
    <property type="entry name" value="TRNA (URACIL(54)-C(5))-METHYLTRANSFERASE"/>
    <property type="match status" value="1"/>
</dbReference>
<dbReference type="PANTHER" id="PTHR11061">
    <property type="entry name" value="RNA M5U METHYLTRANSFERASE"/>
    <property type="match status" value="1"/>
</dbReference>
<organism evidence="9 10">
    <name type="scientific">Tistrella bauzanensis</name>
    <dbReference type="NCBI Taxonomy" id="657419"/>
    <lineage>
        <taxon>Bacteria</taxon>
        <taxon>Pseudomonadati</taxon>
        <taxon>Pseudomonadota</taxon>
        <taxon>Alphaproteobacteria</taxon>
        <taxon>Geminicoccales</taxon>
        <taxon>Geminicoccaceae</taxon>
        <taxon>Tistrella</taxon>
    </lineage>
</organism>
<evidence type="ECO:0000259" key="8">
    <source>
        <dbReference type="PROSITE" id="PS50926"/>
    </source>
</evidence>
<dbReference type="PROSITE" id="PS01230">
    <property type="entry name" value="TRMA_1"/>
    <property type="match status" value="1"/>
</dbReference>
<dbReference type="EMBL" id="BMDZ01000005">
    <property type="protein sequence ID" value="GGB28631.1"/>
    <property type="molecule type" value="Genomic_DNA"/>
</dbReference>
<keyword evidence="4" id="KW-0411">Iron-sulfur</keyword>
<dbReference type="Proteomes" id="UP000603352">
    <property type="component" value="Unassembled WGS sequence"/>
</dbReference>
<feature type="active site" description="Nucleophile" evidence="5">
    <location>
        <position position="464"/>
    </location>
</feature>
<proteinExistence type="inferred from homology"/>
<name>A0ABQ1I8Y5_9PROT</name>
<dbReference type="Gene3D" id="2.40.50.1070">
    <property type="match status" value="1"/>
</dbReference>
<feature type="compositionally biased region" description="Low complexity" evidence="7">
    <location>
        <begin position="535"/>
        <end position="558"/>
    </location>
</feature>
<protein>
    <submittedName>
        <fullName evidence="9">RNA methyltransferase</fullName>
    </submittedName>
</protein>
<feature type="region of interest" description="Disordered" evidence="7">
    <location>
        <begin position="1"/>
        <end position="31"/>
    </location>
</feature>
<keyword evidence="4" id="KW-0479">Metal-binding</keyword>
<evidence type="ECO:0000313" key="10">
    <source>
        <dbReference type="Proteomes" id="UP000603352"/>
    </source>
</evidence>
<dbReference type="InterPro" id="IPR030390">
    <property type="entry name" value="MeTrfase_TrmA_AS"/>
</dbReference>
<dbReference type="RefSeq" id="WP_188575024.1">
    <property type="nucleotide sequence ID" value="NZ_BMDZ01000005.1"/>
</dbReference>
<feature type="binding site" evidence="5">
    <location>
        <position position="338"/>
    </location>
    <ligand>
        <name>S-adenosyl-L-methionine</name>
        <dbReference type="ChEBI" id="CHEBI:59789"/>
    </ligand>
</feature>